<sequence length="231" mass="26328">MATFSRRSRSVIGLSFRRRGYNSMKEKENECLCVCKEEAVCEKGGWFPVKRRLSLRGKKYQLQNTSSPPICEHMSDDDASVEKQKEKKITFENVGKAMTRLRQRLRRKIHRRRLENLDTPNKTPGTCSLRKSARLAAKTPELKLYSPFGIETPGRSPLRLNQHQPKRFNFSSPNSFQRDLDSVASGIRSLKHNSNSFSSVIQKENSSPSQSLGRGEVQENGETKVSPQAKN</sequence>
<dbReference type="RefSeq" id="XP_013394732.1">
    <property type="nucleotide sequence ID" value="XM_013539278.1"/>
</dbReference>
<dbReference type="GeneID" id="106162132"/>
<feature type="region of interest" description="Disordered" evidence="1">
    <location>
        <begin position="193"/>
        <end position="231"/>
    </location>
</feature>
<dbReference type="KEGG" id="lak:106162132"/>
<evidence type="ECO:0000256" key="1">
    <source>
        <dbReference type="SAM" id="MobiDB-lite"/>
    </source>
</evidence>
<gene>
    <name evidence="3" type="primary">LOC106162132</name>
</gene>
<evidence type="ECO:0000313" key="2">
    <source>
        <dbReference type="Proteomes" id="UP000085678"/>
    </source>
</evidence>
<dbReference type="Proteomes" id="UP000085678">
    <property type="component" value="Unplaced"/>
</dbReference>
<evidence type="ECO:0000313" key="3">
    <source>
        <dbReference type="RefSeq" id="XP_013394732.1"/>
    </source>
</evidence>
<dbReference type="OrthoDB" id="75343at2759"/>
<dbReference type="AlphaFoldDB" id="A0A1S3I904"/>
<dbReference type="InParanoid" id="A0A1S3I904"/>
<accession>A0A1S3I904</accession>
<keyword evidence="2" id="KW-1185">Reference proteome</keyword>
<feature type="region of interest" description="Disordered" evidence="1">
    <location>
        <begin position="146"/>
        <end position="175"/>
    </location>
</feature>
<feature type="compositionally biased region" description="Polar residues" evidence="1">
    <location>
        <begin position="193"/>
        <end position="212"/>
    </location>
</feature>
<reference evidence="3" key="1">
    <citation type="submission" date="2025-08" db="UniProtKB">
        <authorList>
            <consortium name="RefSeq"/>
        </authorList>
    </citation>
    <scope>IDENTIFICATION</scope>
    <source>
        <tissue evidence="3">Gonads</tissue>
    </source>
</reference>
<protein>
    <submittedName>
        <fullName evidence="3">Uncharacterized protein LOC106162132</fullName>
    </submittedName>
</protein>
<feature type="compositionally biased region" description="Polar residues" evidence="1">
    <location>
        <begin position="159"/>
        <end position="175"/>
    </location>
</feature>
<proteinExistence type="predicted"/>
<name>A0A1S3I904_LINAN</name>
<organism evidence="2 3">
    <name type="scientific">Lingula anatina</name>
    <name type="common">Brachiopod</name>
    <name type="synonym">Lingula unguis</name>
    <dbReference type="NCBI Taxonomy" id="7574"/>
    <lineage>
        <taxon>Eukaryota</taxon>
        <taxon>Metazoa</taxon>
        <taxon>Spiralia</taxon>
        <taxon>Lophotrochozoa</taxon>
        <taxon>Brachiopoda</taxon>
        <taxon>Linguliformea</taxon>
        <taxon>Lingulata</taxon>
        <taxon>Lingulida</taxon>
        <taxon>Linguloidea</taxon>
        <taxon>Lingulidae</taxon>
        <taxon>Lingula</taxon>
    </lineage>
</organism>